<feature type="region of interest" description="Disordered" evidence="1">
    <location>
        <begin position="102"/>
        <end position="137"/>
    </location>
</feature>
<gene>
    <name evidence="2" type="ORF">HYPSUDRAFT_956340</name>
</gene>
<protein>
    <submittedName>
        <fullName evidence="2">Uncharacterized protein</fullName>
    </submittedName>
</protein>
<evidence type="ECO:0000313" key="3">
    <source>
        <dbReference type="Proteomes" id="UP000054270"/>
    </source>
</evidence>
<accession>A0A0D2NHE9</accession>
<name>A0A0D2NHE9_HYPSF</name>
<reference evidence="3" key="1">
    <citation type="submission" date="2014-04" db="EMBL/GenBank/DDBJ databases">
        <title>Evolutionary Origins and Diversification of the Mycorrhizal Mutualists.</title>
        <authorList>
            <consortium name="DOE Joint Genome Institute"/>
            <consortium name="Mycorrhizal Genomics Consortium"/>
            <person name="Kohler A."/>
            <person name="Kuo A."/>
            <person name="Nagy L.G."/>
            <person name="Floudas D."/>
            <person name="Copeland A."/>
            <person name="Barry K.W."/>
            <person name="Cichocki N."/>
            <person name="Veneault-Fourrey C."/>
            <person name="LaButti K."/>
            <person name="Lindquist E.A."/>
            <person name="Lipzen A."/>
            <person name="Lundell T."/>
            <person name="Morin E."/>
            <person name="Murat C."/>
            <person name="Riley R."/>
            <person name="Ohm R."/>
            <person name="Sun H."/>
            <person name="Tunlid A."/>
            <person name="Henrissat B."/>
            <person name="Grigoriev I.V."/>
            <person name="Hibbett D.S."/>
            <person name="Martin F."/>
        </authorList>
    </citation>
    <scope>NUCLEOTIDE SEQUENCE [LARGE SCALE GENOMIC DNA]</scope>
    <source>
        <strain evidence="3">FD-334 SS-4</strain>
    </source>
</reference>
<dbReference type="EMBL" id="KN817589">
    <property type="protein sequence ID" value="KJA18394.1"/>
    <property type="molecule type" value="Genomic_DNA"/>
</dbReference>
<evidence type="ECO:0000256" key="1">
    <source>
        <dbReference type="SAM" id="MobiDB-lite"/>
    </source>
</evidence>
<evidence type="ECO:0000313" key="2">
    <source>
        <dbReference type="EMBL" id="KJA18394.1"/>
    </source>
</evidence>
<sequence length="192" mass="21389">MEGDWGKQRACTKFDCEVLGGRSEDAWPGICLDGHRYRRQGEQQRMWWISTAVHPVHGQMESWCACLSITHPSETADLDTITHNVPPLLIRSFLRRSISQRKPAVGVPQPHSSDRVSPWNLGPSGCRKDRRADGTGNKDYLGRVGYIQAQRNGQDPHLLYDGAYYQGVGDAYGRTAYSVMDALEVDIAVACG</sequence>
<organism evidence="2 3">
    <name type="scientific">Hypholoma sublateritium (strain FD-334 SS-4)</name>
    <dbReference type="NCBI Taxonomy" id="945553"/>
    <lineage>
        <taxon>Eukaryota</taxon>
        <taxon>Fungi</taxon>
        <taxon>Dikarya</taxon>
        <taxon>Basidiomycota</taxon>
        <taxon>Agaricomycotina</taxon>
        <taxon>Agaricomycetes</taxon>
        <taxon>Agaricomycetidae</taxon>
        <taxon>Agaricales</taxon>
        <taxon>Agaricineae</taxon>
        <taxon>Strophariaceae</taxon>
        <taxon>Hypholoma</taxon>
    </lineage>
</organism>
<keyword evidence="3" id="KW-1185">Reference proteome</keyword>
<proteinExistence type="predicted"/>
<dbReference type="Proteomes" id="UP000054270">
    <property type="component" value="Unassembled WGS sequence"/>
</dbReference>
<dbReference type="AlphaFoldDB" id="A0A0D2NHE9"/>